<keyword evidence="10 11" id="KW-0539">Nucleus</keyword>
<keyword evidence="5 11" id="KW-0808">Transferase</keyword>
<feature type="binding site" evidence="12">
    <location>
        <position position="224"/>
    </location>
    <ligand>
        <name>ATP</name>
        <dbReference type="ChEBI" id="CHEBI:30616"/>
    </ligand>
</feature>
<keyword evidence="7 11" id="KW-0547">Nucleotide-binding</keyword>
<dbReference type="SUPFAM" id="SSF81301">
    <property type="entry name" value="Nucleotidyltransferase"/>
    <property type="match status" value="1"/>
</dbReference>
<evidence type="ECO:0000256" key="14">
    <source>
        <dbReference type="SAM" id="MobiDB-lite"/>
    </source>
</evidence>
<dbReference type="PIRSF" id="PIRSF018425">
    <property type="entry name" value="PolyA_polymerase"/>
    <property type="match status" value="1"/>
</dbReference>
<feature type="binding site" evidence="13">
    <location>
        <position position="102"/>
    </location>
    <ligand>
        <name>Mg(2+)</name>
        <dbReference type="ChEBI" id="CHEBI:18420"/>
        <label>2</label>
        <note>catalytic</note>
    </ligand>
</feature>
<feature type="compositionally biased region" description="Polar residues" evidence="14">
    <location>
        <begin position="427"/>
        <end position="444"/>
    </location>
</feature>
<dbReference type="Pfam" id="PF20750">
    <property type="entry name" value="PAP_NTPase"/>
    <property type="match status" value="1"/>
</dbReference>
<dbReference type="InterPro" id="IPR043519">
    <property type="entry name" value="NT_sf"/>
</dbReference>
<feature type="domain" description="Poly(A) polymerase nucleotidyltransferase" evidence="17">
    <location>
        <begin position="8"/>
        <end position="201"/>
    </location>
</feature>
<keyword evidence="4 11" id="KW-0507">mRNA processing</keyword>
<dbReference type="OrthoDB" id="412748at2759"/>
<reference evidence="18" key="1">
    <citation type="submission" date="2022-07" db="EMBL/GenBank/DDBJ databases">
        <title>Phylogenomic reconstructions and comparative analyses of Kickxellomycotina fungi.</title>
        <authorList>
            <person name="Reynolds N.K."/>
            <person name="Stajich J.E."/>
            <person name="Barry K."/>
            <person name="Grigoriev I.V."/>
            <person name="Crous P."/>
            <person name="Smith M.E."/>
        </authorList>
    </citation>
    <scope>NUCLEOTIDE SEQUENCE</scope>
    <source>
        <strain evidence="18">IMI 214461</strain>
    </source>
</reference>
<dbReference type="GO" id="GO:0005634">
    <property type="term" value="C:nucleus"/>
    <property type="evidence" value="ECO:0007669"/>
    <property type="project" value="UniProtKB-SubCell"/>
</dbReference>
<evidence type="ECO:0000313" key="18">
    <source>
        <dbReference type="EMBL" id="KAJ2007270.1"/>
    </source>
</evidence>
<comment type="catalytic activity">
    <reaction evidence="11">
        <text>RNA(n) + ATP = RNA(n)-3'-adenine ribonucleotide + diphosphate</text>
        <dbReference type="Rhea" id="RHEA:11332"/>
        <dbReference type="Rhea" id="RHEA-COMP:14527"/>
        <dbReference type="Rhea" id="RHEA-COMP:17347"/>
        <dbReference type="ChEBI" id="CHEBI:30616"/>
        <dbReference type="ChEBI" id="CHEBI:33019"/>
        <dbReference type="ChEBI" id="CHEBI:140395"/>
        <dbReference type="ChEBI" id="CHEBI:173115"/>
        <dbReference type="EC" id="2.7.7.19"/>
    </reaction>
</comment>
<evidence type="ECO:0000256" key="10">
    <source>
        <dbReference type="ARBA" id="ARBA00023242"/>
    </source>
</evidence>
<accession>A0A9W8BLU0</accession>
<sequence>MSTASYLGVTPPITLNRSSAEEEAITNDLLATLQAAGQFEGDEESKNREVVLGKIDRLVKEFVYKASLKHKMSESFAKTCGGKIFTFGSFRLGVHGAGADIDTLCVAPRHITREDFFEIMYELLKARSEVEELTPVPGAHVPVMKMRFGGVEIDLTFASLQLPTIPDNLELLDTEILRHLDEQSIRSVNGSRVTDEILRLVPNIPSFRLALRCIKMWAKSRAIYSNSMGFFGGVAWAMLVARICQLYPNACAGSIVAGFFHVYNRWDWPRPVTLKTIENGSMLLRVWNPKLYDGDKYHKMPIITPAYPSMCATHNVSNSTKLIIESEFKRGFDITRDIMKGDAQWTDLFGKCDFFRRYKFYLQVNVVSTDAGSFNILHGFVESRLRQYVVKLEDVRLIFLACPYVKSFDREYSCKSDEDIELVRQGKQPSSPKASATPVPSSEHMSAEAPLSANASSTGLPAVSPTTAQNGDSPANVEKKAFTSAFYIGLLLTEREKTNGKSRLDLSFASQFFIHLVKHWESYNDETMSISISFLRQGQLPDELFGDQPRDRVRSSSSSSSSKKTKAKSKRKQNDEVKESSSAQDKPIKRAKVDYAVVPSTSGVAAKQPAVDSTTADGSGPAGASADASAGGGQEMQAASGPTTIAAPVPPPAKKGGIKLKLLDSLQ</sequence>
<dbReference type="Gene3D" id="3.30.460.10">
    <property type="entry name" value="Beta Polymerase, domain 2"/>
    <property type="match status" value="1"/>
</dbReference>
<evidence type="ECO:0000256" key="9">
    <source>
        <dbReference type="ARBA" id="ARBA00022842"/>
    </source>
</evidence>
<dbReference type="FunFam" id="1.10.1410.10:FF:000001">
    <property type="entry name" value="Putative poly(A) polymerase gamma"/>
    <property type="match status" value="1"/>
</dbReference>
<evidence type="ECO:0000259" key="16">
    <source>
        <dbReference type="Pfam" id="PF04928"/>
    </source>
</evidence>
<feature type="binding site" evidence="13">
    <location>
        <position position="102"/>
    </location>
    <ligand>
        <name>Mg(2+)</name>
        <dbReference type="ChEBI" id="CHEBI:18420"/>
        <label>1</label>
        <note>catalytic</note>
    </ligand>
</feature>
<evidence type="ECO:0000256" key="5">
    <source>
        <dbReference type="ARBA" id="ARBA00022679"/>
    </source>
</evidence>
<dbReference type="EMBL" id="JANBQF010000031">
    <property type="protein sequence ID" value="KAJ2007270.1"/>
    <property type="molecule type" value="Genomic_DNA"/>
</dbReference>
<keyword evidence="19" id="KW-1185">Reference proteome</keyword>
<evidence type="ECO:0000256" key="13">
    <source>
        <dbReference type="PIRSR" id="PIRSR018425-2"/>
    </source>
</evidence>
<evidence type="ECO:0000259" key="17">
    <source>
        <dbReference type="Pfam" id="PF20750"/>
    </source>
</evidence>
<evidence type="ECO:0000256" key="3">
    <source>
        <dbReference type="ARBA" id="ARBA00010912"/>
    </source>
</evidence>
<feature type="domain" description="Poly(A) polymerase central" evidence="16">
    <location>
        <begin position="206"/>
        <end position="350"/>
    </location>
</feature>
<comment type="cofactor">
    <cofactor evidence="1">
        <name>Mn(2+)</name>
        <dbReference type="ChEBI" id="CHEBI:29035"/>
    </cofactor>
</comment>
<feature type="compositionally biased region" description="Polar residues" evidence="14">
    <location>
        <begin position="453"/>
        <end position="473"/>
    </location>
</feature>
<comment type="subcellular location">
    <subcellularLocation>
        <location evidence="2 11">Nucleus</location>
    </subcellularLocation>
</comment>
<organism evidence="18 19">
    <name type="scientific">Coemansia thaxteri</name>
    <dbReference type="NCBI Taxonomy" id="2663907"/>
    <lineage>
        <taxon>Eukaryota</taxon>
        <taxon>Fungi</taxon>
        <taxon>Fungi incertae sedis</taxon>
        <taxon>Zoopagomycota</taxon>
        <taxon>Kickxellomycotina</taxon>
        <taxon>Kickxellomycetes</taxon>
        <taxon>Kickxellales</taxon>
        <taxon>Kickxellaceae</taxon>
        <taxon>Coemansia</taxon>
    </lineage>
</organism>
<dbReference type="GO" id="GO:0031123">
    <property type="term" value="P:RNA 3'-end processing"/>
    <property type="evidence" value="ECO:0007669"/>
    <property type="project" value="InterPro"/>
</dbReference>
<dbReference type="PANTHER" id="PTHR10682:SF10">
    <property type="entry name" value="POLYNUCLEOTIDE ADENYLYLTRANSFERASE"/>
    <property type="match status" value="1"/>
</dbReference>
<dbReference type="InterPro" id="IPR007010">
    <property type="entry name" value="PolA_pol_RNA-bd_dom"/>
</dbReference>
<dbReference type="Pfam" id="PF04928">
    <property type="entry name" value="PAP_central"/>
    <property type="match status" value="1"/>
</dbReference>
<feature type="binding site" evidence="13">
    <location>
        <position position="100"/>
    </location>
    <ligand>
        <name>Mg(2+)</name>
        <dbReference type="ChEBI" id="CHEBI:18420"/>
        <label>2</label>
        <note>catalytic</note>
    </ligand>
</feature>
<feature type="binding site" evidence="13">
    <location>
        <position position="154"/>
    </location>
    <ligand>
        <name>Mg(2+)</name>
        <dbReference type="ChEBI" id="CHEBI:18420"/>
        <label>2</label>
        <note>catalytic</note>
    </ligand>
</feature>
<comment type="function">
    <text evidence="11">Polymerase that creates the 3'-poly(A) tail of mRNA's.</text>
</comment>
<evidence type="ECO:0000256" key="11">
    <source>
        <dbReference type="PIRNR" id="PIRNR018425"/>
    </source>
</evidence>
<evidence type="ECO:0000256" key="7">
    <source>
        <dbReference type="ARBA" id="ARBA00022741"/>
    </source>
</evidence>
<evidence type="ECO:0000256" key="2">
    <source>
        <dbReference type="ARBA" id="ARBA00004123"/>
    </source>
</evidence>
<comment type="cofactor">
    <cofactor evidence="13">
        <name>Mg(2+)</name>
        <dbReference type="ChEBI" id="CHEBI:18420"/>
    </cofactor>
    <text evidence="13">Binds 2 magnesium ions. Also active with manganese.</text>
</comment>
<dbReference type="CDD" id="cd05402">
    <property type="entry name" value="NT_PAP_TUTase"/>
    <property type="match status" value="1"/>
</dbReference>
<protein>
    <recommendedName>
        <fullName evidence="11">Poly(A) polymerase</fullName>
        <ecNumber evidence="11">2.7.7.19</ecNumber>
    </recommendedName>
</protein>
<dbReference type="PANTHER" id="PTHR10682">
    <property type="entry name" value="POLY A POLYMERASE"/>
    <property type="match status" value="1"/>
</dbReference>
<evidence type="ECO:0000256" key="6">
    <source>
        <dbReference type="ARBA" id="ARBA00022723"/>
    </source>
</evidence>
<dbReference type="GO" id="GO:0006397">
    <property type="term" value="P:mRNA processing"/>
    <property type="evidence" value="ECO:0007669"/>
    <property type="project" value="UniProtKB-KW"/>
</dbReference>
<dbReference type="Pfam" id="PF04926">
    <property type="entry name" value="PAP_RNA-bind"/>
    <property type="match status" value="1"/>
</dbReference>
<dbReference type="GO" id="GO:0005524">
    <property type="term" value="F:ATP binding"/>
    <property type="evidence" value="ECO:0007669"/>
    <property type="project" value="UniProtKB-UniRule"/>
</dbReference>
<comment type="similarity">
    <text evidence="3 11">Belongs to the poly(A) polymerase family.</text>
</comment>
<keyword evidence="8 11" id="KW-0067">ATP-binding</keyword>
<evidence type="ECO:0000256" key="8">
    <source>
        <dbReference type="ARBA" id="ARBA00022840"/>
    </source>
</evidence>
<evidence type="ECO:0000256" key="4">
    <source>
        <dbReference type="ARBA" id="ARBA00022664"/>
    </source>
</evidence>
<dbReference type="Gene3D" id="1.10.1410.10">
    <property type="match status" value="1"/>
</dbReference>
<feature type="binding site" evidence="12">
    <location>
        <position position="154"/>
    </location>
    <ligand>
        <name>ATP</name>
        <dbReference type="ChEBI" id="CHEBI:30616"/>
    </ligand>
</feature>
<feature type="domain" description="Poly(A) polymerase RNA-binding" evidence="15">
    <location>
        <begin position="353"/>
        <end position="548"/>
    </location>
</feature>
<dbReference type="GO" id="GO:0046872">
    <property type="term" value="F:metal ion binding"/>
    <property type="evidence" value="ECO:0007669"/>
    <property type="project" value="UniProtKB-KW"/>
</dbReference>
<dbReference type="Gene3D" id="3.30.70.590">
    <property type="entry name" value="Poly(A) polymerase predicted RNA binding domain"/>
    <property type="match status" value="1"/>
</dbReference>
<feature type="binding site" evidence="12">
    <location>
        <position position="215"/>
    </location>
    <ligand>
        <name>ATP</name>
        <dbReference type="ChEBI" id="CHEBI:30616"/>
    </ligand>
</feature>
<evidence type="ECO:0000256" key="12">
    <source>
        <dbReference type="PIRSR" id="PIRSR018425-1"/>
    </source>
</evidence>
<dbReference type="Proteomes" id="UP001150907">
    <property type="component" value="Unassembled WGS sequence"/>
</dbReference>
<dbReference type="InterPro" id="IPR011068">
    <property type="entry name" value="NuclTrfase_I-like_C"/>
</dbReference>
<name>A0A9W8BLU0_9FUNG</name>
<feature type="binding site" evidence="13">
    <location>
        <position position="100"/>
    </location>
    <ligand>
        <name>Mg(2+)</name>
        <dbReference type="ChEBI" id="CHEBI:18420"/>
        <label>1</label>
        <note>catalytic</note>
    </ligand>
</feature>
<feature type="region of interest" description="Disordered" evidence="14">
    <location>
        <begin position="543"/>
        <end position="667"/>
    </location>
</feature>
<comment type="caution">
    <text evidence="18">The sequence shown here is derived from an EMBL/GenBank/DDBJ whole genome shotgun (WGS) entry which is preliminary data.</text>
</comment>
<evidence type="ECO:0000256" key="1">
    <source>
        <dbReference type="ARBA" id="ARBA00001936"/>
    </source>
</evidence>
<dbReference type="AlphaFoldDB" id="A0A9W8BLU0"/>
<dbReference type="InterPro" id="IPR007012">
    <property type="entry name" value="PolA_pol_cen_dom"/>
</dbReference>
<evidence type="ECO:0000313" key="19">
    <source>
        <dbReference type="Proteomes" id="UP001150907"/>
    </source>
</evidence>
<dbReference type="SUPFAM" id="SSF81631">
    <property type="entry name" value="PAP/OAS1 substrate-binding domain"/>
    <property type="match status" value="1"/>
</dbReference>
<dbReference type="InterPro" id="IPR014492">
    <property type="entry name" value="PolyA_polymerase"/>
</dbReference>
<keyword evidence="18" id="KW-0548">Nucleotidyltransferase</keyword>
<feature type="binding site" evidence="12">
    <location>
        <begin position="100"/>
        <end position="102"/>
    </location>
    <ligand>
        <name>ATP</name>
        <dbReference type="ChEBI" id="CHEBI:30616"/>
    </ligand>
</feature>
<proteinExistence type="inferred from homology"/>
<dbReference type="FunFam" id="3.30.460.10:FF:000002">
    <property type="entry name" value="Poly(A) polymerase alpha, putative"/>
    <property type="match status" value="1"/>
</dbReference>
<dbReference type="GO" id="GO:1990817">
    <property type="term" value="F:poly(A) RNA polymerase activity"/>
    <property type="evidence" value="ECO:0007669"/>
    <property type="project" value="UniProtKB-UniRule"/>
</dbReference>
<feature type="binding site" evidence="12">
    <location>
        <begin position="87"/>
        <end position="89"/>
    </location>
    <ligand>
        <name>ATP</name>
        <dbReference type="ChEBI" id="CHEBI:30616"/>
    </ligand>
</feature>
<evidence type="ECO:0000259" key="15">
    <source>
        <dbReference type="Pfam" id="PF04926"/>
    </source>
</evidence>
<keyword evidence="9 13" id="KW-0460">Magnesium</keyword>
<feature type="region of interest" description="Disordered" evidence="14">
    <location>
        <begin position="423"/>
        <end position="475"/>
    </location>
</feature>
<feature type="binding site" evidence="12">
    <location>
        <begin position="233"/>
        <end position="234"/>
    </location>
    <ligand>
        <name>ATP</name>
        <dbReference type="ChEBI" id="CHEBI:30616"/>
    </ligand>
</feature>
<dbReference type="SUPFAM" id="SSF55003">
    <property type="entry name" value="PAP/Archaeal CCA-adding enzyme, C-terminal domain"/>
    <property type="match status" value="1"/>
</dbReference>
<keyword evidence="6 13" id="KW-0479">Metal-binding</keyword>
<dbReference type="GO" id="GO:0003723">
    <property type="term" value="F:RNA binding"/>
    <property type="evidence" value="ECO:0007669"/>
    <property type="project" value="UniProtKB-UniRule"/>
</dbReference>
<gene>
    <name evidence="18" type="primary">PAP1</name>
    <name evidence="18" type="ORF">H4R26_000863</name>
</gene>
<dbReference type="EC" id="2.7.7.19" evidence="11"/>
<dbReference type="InterPro" id="IPR048840">
    <property type="entry name" value="PolA_pol_NTPase"/>
</dbReference>
<feature type="compositionally biased region" description="Low complexity" evidence="14">
    <location>
        <begin position="613"/>
        <end position="629"/>
    </location>
</feature>